<evidence type="ECO:0000256" key="6">
    <source>
        <dbReference type="SAM" id="Phobius"/>
    </source>
</evidence>
<accession>A0ABS2P585</accession>
<organism evidence="7 8">
    <name type="scientific">Sutcliffiella tianshenii</name>
    <dbReference type="NCBI Taxonomy" id="1463404"/>
    <lineage>
        <taxon>Bacteria</taxon>
        <taxon>Bacillati</taxon>
        <taxon>Bacillota</taxon>
        <taxon>Bacilli</taxon>
        <taxon>Bacillales</taxon>
        <taxon>Bacillaceae</taxon>
        <taxon>Sutcliffiella</taxon>
    </lineage>
</organism>
<evidence type="ECO:0000256" key="2">
    <source>
        <dbReference type="ARBA" id="ARBA00010221"/>
    </source>
</evidence>
<gene>
    <name evidence="7" type="ORF">JOC95_003949</name>
</gene>
<comment type="similarity">
    <text evidence="2">Belongs to the SscA family.</text>
</comment>
<keyword evidence="5 6" id="KW-0472">Membrane</keyword>
<dbReference type="Pfam" id="PF09680">
    <property type="entry name" value="YjcZ_2"/>
    <property type="match status" value="1"/>
</dbReference>
<evidence type="ECO:0000313" key="8">
    <source>
        <dbReference type="Proteomes" id="UP000737402"/>
    </source>
</evidence>
<dbReference type="EMBL" id="JAFBED010000013">
    <property type="protein sequence ID" value="MBM7622039.1"/>
    <property type="molecule type" value="Genomic_DNA"/>
</dbReference>
<protein>
    <submittedName>
        <fullName evidence="7">Uncharacterized protein (TIGR01732 family)</fullName>
    </submittedName>
</protein>
<dbReference type="Proteomes" id="UP000737402">
    <property type="component" value="Unassembled WGS sequence"/>
</dbReference>
<keyword evidence="8" id="KW-1185">Reference proteome</keyword>
<keyword evidence="3 6" id="KW-0812">Transmembrane</keyword>
<comment type="subcellular location">
    <subcellularLocation>
        <location evidence="1">Membrane</location>
        <topology evidence="1">Single-pass membrane protein</topology>
    </subcellularLocation>
</comment>
<evidence type="ECO:0000313" key="7">
    <source>
        <dbReference type="EMBL" id="MBM7622039.1"/>
    </source>
</evidence>
<evidence type="ECO:0000256" key="5">
    <source>
        <dbReference type="ARBA" id="ARBA00023136"/>
    </source>
</evidence>
<evidence type="ECO:0000256" key="1">
    <source>
        <dbReference type="ARBA" id="ARBA00004167"/>
    </source>
</evidence>
<evidence type="ECO:0000256" key="3">
    <source>
        <dbReference type="ARBA" id="ARBA00022692"/>
    </source>
</evidence>
<feature type="transmembrane region" description="Helical" evidence="6">
    <location>
        <begin position="25"/>
        <end position="43"/>
    </location>
</feature>
<dbReference type="InterPro" id="IPR010070">
    <property type="entry name" value="YjcZ-like"/>
</dbReference>
<proteinExistence type="inferred from homology"/>
<name>A0ABS2P585_9BACI</name>
<dbReference type="NCBIfam" id="TIGR01732">
    <property type="entry name" value="tiny_TM_bacill"/>
    <property type="match status" value="1"/>
</dbReference>
<sequence length="46" mass="4779">MGYYGGYPYGVGGAYGYGCGNQGSTFVLIVVLFILLIIVGCACKGY</sequence>
<keyword evidence="4 6" id="KW-1133">Transmembrane helix</keyword>
<evidence type="ECO:0000256" key="4">
    <source>
        <dbReference type="ARBA" id="ARBA00022989"/>
    </source>
</evidence>
<comment type="caution">
    <text evidence="7">The sequence shown here is derived from an EMBL/GenBank/DDBJ whole genome shotgun (WGS) entry which is preliminary data.</text>
</comment>
<dbReference type="RefSeq" id="WP_204419243.1">
    <property type="nucleotide sequence ID" value="NZ_JAFBED010000013.1"/>
</dbReference>
<reference evidence="7 8" key="1">
    <citation type="submission" date="2021-01" db="EMBL/GenBank/DDBJ databases">
        <title>Genomic Encyclopedia of Type Strains, Phase IV (KMG-IV): sequencing the most valuable type-strain genomes for metagenomic binning, comparative biology and taxonomic classification.</title>
        <authorList>
            <person name="Goeker M."/>
        </authorList>
    </citation>
    <scope>NUCLEOTIDE SEQUENCE [LARGE SCALE GENOMIC DNA]</scope>
    <source>
        <strain evidence="7 8">DSM 25879</strain>
    </source>
</reference>